<evidence type="ECO:0000313" key="2">
    <source>
        <dbReference type="Proteomes" id="UP000325672"/>
    </source>
</evidence>
<gene>
    <name evidence="1" type="ORF">BDV38DRAFT_277467</name>
</gene>
<dbReference type="Proteomes" id="UP000325672">
    <property type="component" value="Unassembled WGS sequence"/>
</dbReference>
<organism evidence="1 2">
    <name type="scientific">Aspergillus pseudotamarii</name>
    <dbReference type="NCBI Taxonomy" id="132259"/>
    <lineage>
        <taxon>Eukaryota</taxon>
        <taxon>Fungi</taxon>
        <taxon>Dikarya</taxon>
        <taxon>Ascomycota</taxon>
        <taxon>Pezizomycotina</taxon>
        <taxon>Eurotiomycetes</taxon>
        <taxon>Eurotiomycetidae</taxon>
        <taxon>Eurotiales</taxon>
        <taxon>Aspergillaceae</taxon>
        <taxon>Aspergillus</taxon>
        <taxon>Aspergillus subgen. Circumdati</taxon>
    </lineage>
</organism>
<protein>
    <submittedName>
        <fullName evidence="1">Uncharacterized protein</fullName>
    </submittedName>
</protein>
<dbReference type="RefSeq" id="XP_031919510.1">
    <property type="nucleotide sequence ID" value="XM_032058496.1"/>
</dbReference>
<dbReference type="EMBL" id="ML743552">
    <property type="protein sequence ID" value="KAE8143447.1"/>
    <property type="molecule type" value="Genomic_DNA"/>
</dbReference>
<accession>A0A5N6TB03</accession>
<name>A0A5N6TB03_ASPPS</name>
<reference evidence="1 2" key="1">
    <citation type="submission" date="2019-04" db="EMBL/GenBank/DDBJ databases">
        <title>Friends and foes A comparative genomics study of 23 Aspergillus species from section Flavi.</title>
        <authorList>
            <consortium name="DOE Joint Genome Institute"/>
            <person name="Kjaerbolling I."/>
            <person name="Vesth T."/>
            <person name="Frisvad J.C."/>
            <person name="Nybo J.L."/>
            <person name="Theobald S."/>
            <person name="Kildgaard S."/>
            <person name="Isbrandt T."/>
            <person name="Kuo A."/>
            <person name="Sato A."/>
            <person name="Lyhne E.K."/>
            <person name="Kogle M.E."/>
            <person name="Wiebenga A."/>
            <person name="Kun R.S."/>
            <person name="Lubbers R.J."/>
            <person name="Makela M.R."/>
            <person name="Barry K."/>
            <person name="Chovatia M."/>
            <person name="Clum A."/>
            <person name="Daum C."/>
            <person name="Haridas S."/>
            <person name="He G."/>
            <person name="LaButti K."/>
            <person name="Lipzen A."/>
            <person name="Mondo S."/>
            <person name="Riley R."/>
            <person name="Salamov A."/>
            <person name="Simmons B.A."/>
            <person name="Magnuson J.K."/>
            <person name="Henrissat B."/>
            <person name="Mortensen U.H."/>
            <person name="Larsen T.O."/>
            <person name="Devries R.P."/>
            <person name="Grigoriev I.V."/>
            <person name="Machida M."/>
            <person name="Baker S.E."/>
            <person name="Andersen M.R."/>
        </authorList>
    </citation>
    <scope>NUCLEOTIDE SEQUENCE [LARGE SCALE GENOMIC DNA]</scope>
    <source>
        <strain evidence="1 2">CBS 117625</strain>
    </source>
</reference>
<dbReference type="GeneID" id="43642706"/>
<dbReference type="AlphaFoldDB" id="A0A5N6TB03"/>
<proteinExistence type="predicted"/>
<keyword evidence="2" id="KW-1185">Reference proteome</keyword>
<dbReference type="OrthoDB" id="4478099at2759"/>
<sequence>MATLAEGTTWPDFIRHRRGVLQKLRAEQSRAATEANFWAVDIFDRDPWDLTTLTILRSNNGDVYEKEADGYNLLGALQARREIQDSERNTWLKPARFGKWIQDRYGIQSSHAHNVLSVVASSFWMDRWGRCAETAYGEAVFNCMSAEDIINVKSDKFLGRGLDHMFKLRMAVFAKRVSRVGSRDWEVIMDFNRRSNNMNTLRLHFYPTPEDNNNGDRVGKYLRLDSKWLSIWSLPQLESPRVLGSKPCPTRRPGFLARLSDIEYHACFDSLAGSSTLKFPTWKDFLQLCKDVAHPTKKVLQHTVWWTNIRRE</sequence>
<evidence type="ECO:0000313" key="1">
    <source>
        <dbReference type="EMBL" id="KAE8143447.1"/>
    </source>
</evidence>